<proteinExistence type="predicted"/>
<dbReference type="KEGG" id="fya:KMW28_10870"/>
<keyword evidence="1" id="KW-0472">Membrane</keyword>
<evidence type="ECO:0000313" key="4">
    <source>
        <dbReference type="Proteomes" id="UP000678679"/>
    </source>
</evidence>
<dbReference type="InterPro" id="IPR000014">
    <property type="entry name" value="PAS"/>
</dbReference>
<sequence>MNAQLNAIFSKLQVRGAVLYIIFILAILSGSLVKMYIDVQAEKQFLYNALSNSQALFQYRISSKEIKKSVEEIRTSGLDLFKFTNADVYFLNDKGSPIFWINNNAESHIFEKNAHHDIPNFLSNKFKKTRYKNLENYKEFFITRVEVDNQSQRSIALVVQRADLWLNQSINTLPITLLSIVLISILYLTIGSSNKKWIYNPLDILIKHLEYESQGIGSELSRDVPAEWHNIFLELEMSKDGKNSQLQQKETEAEITQRFHAQLEELRWAKSQLEKYQNQGTAPLPSNTFLTDVFESSNIGVILTDEDNIPKFVNNKAKEILGKGIQPKSEEDLLDIRKIFIEGTDVEIPSDQHPMVLAKQSNTPQIAKALEVYNPDTGARQSVCICAVNLGDGVVCFVV</sequence>
<keyword evidence="1" id="KW-1133">Transmembrane helix</keyword>
<name>A0AAX1N2S8_9BACT</name>
<dbReference type="EMBL" id="CP076132">
    <property type="protein sequence ID" value="QWG00153.1"/>
    <property type="molecule type" value="Genomic_DNA"/>
</dbReference>
<dbReference type="Pfam" id="PF13188">
    <property type="entry name" value="PAS_8"/>
    <property type="match status" value="1"/>
</dbReference>
<protein>
    <recommendedName>
        <fullName evidence="2">PAS domain-containing protein</fullName>
    </recommendedName>
</protein>
<feature type="transmembrane region" description="Helical" evidence="1">
    <location>
        <begin position="17"/>
        <end position="37"/>
    </location>
</feature>
<gene>
    <name evidence="3" type="ORF">KMW28_10870</name>
</gene>
<evidence type="ECO:0000259" key="2">
    <source>
        <dbReference type="Pfam" id="PF13188"/>
    </source>
</evidence>
<evidence type="ECO:0000313" key="3">
    <source>
        <dbReference type="EMBL" id="QWG00153.1"/>
    </source>
</evidence>
<dbReference type="RefSeq" id="WP_169663400.1">
    <property type="nucleotide sequence ID" value="NZ_CP076132.1"/>
</dbReference>
<accession>A0AAX1N2S8</accession>
<keyword evidence="1" id="KW-0812">Transmembrane</keyword>
<feature type="transmembrane region" description="Helical" evidence="1">
    <location>
        <begin position="170"/>
        <end position="190"/>
    </location>
</feature>
<reference evidence="3 4" key="1">
    <citation type="submission" date="2021-05" db="EMBL/GenBank/DDBJ databases">
        <title>Comparative genomic studies on the polysaccharide-degrading batcterial strains of the Flammeovirga genus.</title>
        <authorList>
            <person name="Zewei F."/>
            <person name="Zheng Z."/>
            <person name="Yu L."/>
            <person name="Ruyue G."/>
            <person name="Yanhong M."/>
            <person name="Yuanyuan C."/>
            <person name="Jingyan G."/>
            <person name="Wenjun H."/>
        </authorList>
    </citation>
    <scope>NUCLEOTIDE SEQUENCE [LARGE SCALE GENOMIC DNA]</scope>
    <source>
        <strain evidence="3 4">NBRC:100898</strain>
    </source>
</reference>
<keyword evidence="4" id="KW-1185">Reference proteome</keyword>
<evidence type="ECO:0000256" key="1">
    <source>
        <dbReference type="SAM" id="Phobius"/>
    </source>
</evidence>
<dbReference type="Proteomes" id="UP000678679">
    <property type="component" value="Chromosome 1"/>
</dbReference>
<dbReference type="AlphaFoldDB" id="A0AAX1N2S8"/>
<organism evidence="3 4">
    <name type="scientific">Flammeovirga yaeyamensis</name>
    <dbReference type="NCBI Taxonomy" id="367791"/>
    <lineage>
        <taxon>Bacteria</taxon>
        <taxon>Pseudomonadati</taxon>
        <taxon>Bacteroidota</taxon>
        <taxon>Cytophagia</taxon>
        <taxon>Cytophagales</taxon>
        <taxon>Flammeovirgaceae</taxon>
        <taxon>Flammeovirga</taxon>
    </lineage>
</organism>
<feature type="domain" description="PAS" evidence="2">
    <location>
        <begin position="289"/>
        <end position="328"/>
    </location>
</feature>